<proteinExistence type="predicted"/>
<feature type="region of interest" description="Disordered" evidence="2">
    <location>
        <begin position="1"/>
        <end position="43"/>
    </location>
</feature>
<dbReference type="GO" id="GO:0005737">
    <property type="term" value="C:cytoplasm"/>
    <property type="evidence" value="ECO:0007669"/>
    <property type="project" value="TreeGrafter"/>
</dbReference>
<evidence type="ECO:0000256" key="2">
    <source>
        <dbReference type="SAM" id="MobiDB-lite"/>
    </source>
</evidence>
<dbReference type="Gene3D" id="3.40.20.10">
    <property type="entry name" value="Severin"/>
    <property type="match status" value="5"/>
</dbReference>
<feature type="compositionally biased region" description="Basic and acidic residues" evidence="2">
    <location>
        <begin position="14"/>
        <end position="25"/>
    </location>
</feature>
<name>A0AAD5SVR7_9FUNG</name>
<dbReference type="InterPro" id="IPR029006">
    <property type="entry name" value="ADF-H/Gelsolin-like_dom_sf"/>
</dbReference>
<dbReference type="InterPro" id="IPR007122">
    <property type="entry name" value="Villin/Gelsolin"/>
</dbReference>
<sequence>MEKHIATTFPTTEGSDRSPKQDRRNNQSNGSINASGFSGVAETARDKRASTIQILGARITSFFSSSSSLSSSLLLPSSPTLEAGAGAGVETTTETEAETNKNSVATTATTSGFASAILALRSRSNSAHRIQQRVSTKITDPVISHGAYLYSQNTSLSSNFSALVSNPESTRINPVDFYHADFSFHAPSIENENSKPPLPPIMRLNDLMGAAFKSSPHSVTLETKSSLGGNTLVGVATGQSDEFVKRRYSHDGDTATFFASVVPSNSNNTNTSPPTISVTALLQKQQQTSPISPKSASAPLNQQKQRQQQKLASIDVSDILPIDFTSSPALTRAGGRLILRIDNMRPEIVTERYATTVGVEFCVADCYIIIATDELNGGQGGGIDSSGGSANVAAASYEPRLTHRVWTWIGDVAEIDKQFCCAMYAVGIKSKLNGRGNIARQTQGQETREFRRLFGVFDDDGRDLITYADSSCAAESGLFIAEAKRFALRVYCVHTTTKRTTINNEEQNPDAKASDIYQPTIACIRMTLVAPIRASLKSNHVYFIDAGMTLVQWNGRYSTEVVRAKCRLIRSIVKTGPDRAVPPASAAAGAIVSDFEFYEGDGEQTLESILGREKYLSPAVDDDGDGKVHFATLYKVPFDSGKISGSLQNINDFIVAKAESDFTGFSQLALNTSNCFILDLGTEIYLWVGEKARTKNKTLASEILTNVIRESPKRPSYLLLHRITQHSEPEPFKLHFPDWIEPRVRTLTLPIYPPLPPRIEVQTLYTPHPHNEIFLLPSNTALNSDAPDDNESSRLHQNALPTLQAMQATNALLSVFHAFSYQHGRFIKITGRERGGVHVCSGSVYAFLCVYKGCVDGDNDDGSRCLAAVADDDDILSQLNETVSGAGFFDVDRRRLSGGGGGGDVAILSTEWRQRYPAVESFANIAEGVVISDSVIGGGMARKHCVVYFWVGSSVSLVGERMFRFQARVEVQDAVRSLYGDDCGVKIVHVEQGREPLELLAHWGNRSIVHSGTRNEFEKQDGISGGGVSGAGSMFHIRTDIKFGTTRAIQVSPVSSVNLISRDCFYVHSEDASIPGFLWTGKNCTRDDARKAQAICDRLSAFYEPVPLSSTSTVTMSESSIFLSADENIGEPAVKHGIPSMMNAKKFRIVAEGLEPRAFWELFPQGKQIPYCTGPLLLPSLPASSPALNWPRLLICSCARGYFNVQEEPYYDKQSLNATTCVILDPGIHSPVYLWIGTRASNVAILMSRKAVEVWVDTHDDKNGTQLQQRRQQLAGIIPGTGEVVARGVIQVDEGHESREFRSMFHGWV</sequence>
<feature type="compositionally biased region" description="Polar residues" evidence="2">
    <location>
        <begin position="26"/>
        <end position="36"/>
    </location>
</feature>
<evidence type="ECO:0000256" key="1">
    <source>
        <dbReference type="ARBA" id="ARBA00022737"/>
    </source>
</evidence>
<reference evidence="4" key="1">
    <citation type="submission" date="2020-05" db="EMBL/GenBank/DDBJ databases">
        <title>Phylogenomic resolution of chytrid fungi.</title>
        <authorList>
            <person name="Stajich J.E."/>
            <person name="Amses K."/>
            <person name="Simmons R."/>
            <person name="Seto K."/>
            <person name="Myers J."/>
            <person name="Bonds A."/>
            <person name="Quandt C.A."/>
            <person name="Barry K."/>
            <person name="Liu P."/>
            <person name="Grigoriev I."/>
            <person name="Longcore J.E."/>
            <person name="James T.Y."/>
        </authorList>
    </citation>
    <scope>NUCLEOTIDE SEQUENCE</scope>
    <source>
        <strain evidence="4">JEL0513</strain>
    </source>
</reference>
<accession>A0AAD5SVR7</accession>
<dbReference type="GO" id="GO:0008154">
    <property type="term" value="P:actin polymerization or depolymerization"/>
    <property type="evidence" value="ECO:0007669"/>
    <property type="project" value="TreeGrafter"/>
</dbReference>
<dbReference type="InterPro" id="IPR036180">
    <property type="entry name" value="Gelsolin-like_dom_sf"/>
</dbReference>
<dbReference type="GO" id="GO:0005634">
    <property type="term" value="C:nucleus"/>
    <property type="evidence" value="ECO:0007669"/>
    <property type="project" value="TreeGrafter"/>
</dbReference>
<evidence type="ECO:0000313" key="5">
    <source>
        <dbReference type="Proteomes" id="UP001211907"/>
    </source>
</evidence>
<dbReference type="Proteomes" id="UP001211907">
    <property type="component" value="Unassembled WGS sequence"/>
</dbReference>
<keyword evidence="5" id="KW-1185">Reference proteome</keyword>
<feature type="region of interest" description="Disordered" evidence="2">
    <location>
        <begin position="284"/>
        <end position="308"/>
    </location>
</feature>
<gene>
    <name evidence="4" type="ORF">HK100_004170</name>
</gene>
<feature type="domain" description="Gelsolin-like" evidence="3">
    <location>
        <begin position="666"/>
        <end position="732"/>
    </location>
</feature>
<keyword evidence="1" id="KW-0677">Repeat</keyword>
<dbReference type="PANTHER" id="PTHR11977:SF51">
    <property type="entry name" value="PROTEIN FLIGHTLESS-1 HOMOLOG"/>
    <property type="match status" value="1"/>
</dbReference>
<evidence type="ECO:0000259" key="3">
    <source>
        <dbReference type="Pfam" id="PF00626"/>
    </source>
</evidence>
<dbReference type="Pfam" id="PF00626">
    <property type="entry name" value="Gelsolin"/>
    <property type="match status" value="1"/>
</dbReference>
<dbReference type="GO" id="GO:0005546">
    <property type="term" value="F:phosphatidylinositol-4,5-bisphosphate binding"/>
    <property type="evidence" value="ECO:0007669"/>
    <property type="project" value="TreeGrafter"/>
</dbReference>
<organism evidence="4 5">
    <name type="scientific">Physocladia obscura</name>
    <dbReference type="NCBI Taxonomy" id="109957"/>
    <lineage>
        <taxon>Eukaryota</taxon>
        <taxon>Fungi</taxon>
        <taxon>Fungi incertae sedis</taxon>
        <taxon>Chytridiomycota</taxon>
        <taxon>Chytridiomycota incertae sedis</taxon>
        <taxon>Chytridiomycetes</taxon>
        <taxon>Chytridiales</taxon>
        <taxon>Chytriomycetaceae</taxon>
        <taxon>Physocladia</taxon>
    </lineage>
</organism>
<dbReference type="InterPro" id="IPR007123">
    <property type="entry name" value="Gelsolin-like_dom"/>
</dbReference>
<dbReference type="SMART" id="SM00262">
    <property type="entry name" value="GEL"/>
    <property type="match status" value="3"/>
</dbReference>
<feature type="compositionally biased region" description="Polar residues" evidence="2">
    <location>
        <begin position="284"/>
        <end position="301"/>
    </location>
</feature>
<comment type="caution">
    <text evidence="4">The sequence shown here is derived from an EMBL/GenBank/DDBJ whole genome shotgun (WGS) entry which is preliminary data.</text>
</comment>
<dbReference type="GO" id="GO:0015629">
    <property type="term" value="C:actin cytoskeleton"/>
    <property type="evidence" value="ECO:0007669"/>
    <property type="project" value="TreeGrafter"/>
</dbReference>
<dbReference type="SUPFAM" id="SSF82754">
    <property type="entry name" value="C-terminal, gelsolin-like domain of Sec23/24"/>
    <property type="match status" value="1"/>
</dbReference>
<dbReference type="GO" id="GO:0051016">
    <property type="term" value="P:barbed-end actin filament capping"/>
    <property type="evidence" value="ECO:0007669"/>
    <property type="project" value="TreeGrafter"/>
</dbReference>
<protein>
    <recommendedName>
        <fullName evidence="3">Gelsolin-like domain-containing protein</fullName>
    </recommendedName>
</protein>
<dbReference type="GO" id="GO:0051014">
    <property type="term" value="P:actin filament severing"/>
    <property type="evidence" value="ECO:0007669"/>
    <property type="project" value="TreeGrafter"/>
</dbReference>
<dbReference type="GO" id="GO:0051015">
    <property type="term" value="F:actin filament binding"/>
    <property type="evidence" value="ECO:0007669"/>
    <property type="project" value="InterPro"/>
</dbReference>
<dbReference type="PANTHER" id="PTHR11977">
    <property type="entry name" value="VILLIN"/>
    <property type="match status" value="1"/>
</dbReference>
<dbReference type="SUPFAM" id="SSF55753">
    <property type="entry name" value="Actin depolymerizing proteins"/>
    <property type="match status" value="5"/>
</dbReference>
<evidence type="ECO:0000313" key="4">
    <source>
        <dbReference type="EMBL" id="KAJ3103568.1"/>
    </source>
</evidence>
<dbReference type="EMBL" id="JADGJH010002099">
    <property type="protein sequence ID" value="KAJ3103568.1"/>
    <property type="molecule type" value="Genomic_DNA"/>
</dbReference>